<evidence type="ECO:0000256" key="1">
    <source>
        <dbReference type="ARBA" id="ARBA00010641"/>
    </source>
</evidence>
<organism evidence="8 9">
    <name type="scientific">Methylophilus rhizosphaerae</name>
    <dbReference type="NCBI Taxonomy" id="492660"/>
    <lineage>
        <taxon>Bacteria</taxon>
        <taxon>Pseudomonadati</taxon>
        <taxon>Pseudomonadota</taxon>
        <taxon>Betaproteobacteria</taxon>
        <taxon>Nitrosomonadales</taxon>
        <taxon>Methylophilaceae</taxon>
        <taxon>Methylophilus</taxon>
    </lineage>
</organism>
<reference evidence="9" key="1">
    <citation type="submission" date="2016-10" db="EMBL/GenBank/DDBJ databases">
        <authorList>
            <person name="Varghese N."/>
            <person name="Submissions S."/>
        </authorList>
    </citation>
    <scope>NUCLEOTIDE SEQUENCE [LARGE SCALE GENOMIC DNA]</scope>
    <source>
        <strain evidence="9">CBMB127</strain>
    </source>
</reference>
<dbReference type="NCBIfam" id="TIGR02937">
    <property type="entry name" value="sigma70-ECF"/>
    <property type="match status" value="1"/>
</dbReference>
<dbReference type="InterPro" id="IPR013325">
    <property type="entry name" value="RNA_pol_sigma_r2"/>
</dbReference>
<evidence type="ECO:0000259" key="6">
    <source>
        <dbReference type="Pfam" id="PF04542"/>
    </source>
</evidence>
<dbReference type="InterPro" id="IPR036388">
    <property type="entry name" value="WH-like_DNA-bd_sf"/>
</dbReference>
<evidence type="ECO:0000313" key="8">
    <source>
        <dbReference type="EMBL" id="SDK78157.1"/>
    </source>
</evidence>
<dbReference type="Gene3D" id="1.10.10.10">
    <property type="entry name" value="Winged helix-like DNA-binding domain superfamily/Winged helix DNA-binding domain"/>
    <property type="match status" value="1"/>
</dbReference>
<feature type="domain" description="RNA polymerase sigma-70 region 2" evidence="6">
    <location>
        <begin position="23"/>
        <end position="87"/>
    </location>
</feature>
<dbReference type="PANTHER" id="PTHR43133:SF8">
    <property type="entry name" value="RNA POLYMERASE SIGMA FACTOR HI_1459-RELATED"/>
    <property type="match status" value="1"/>
</dbReference>
<comment type="similarity">
    <text evidence="1">Belongs to the sigma-70 factor family. ECF subfamily.</text>
</comment>
<evidence type="ECO:0000256" key="2">
    <source>
        <dbReference type="ARBA" id="ARBA00023015"/>
    </source>
</evidence>
<evidence type="ECO:0000259" key="7">
    <source>
        <dbReference type="Pfam" id="PF08281"/>
    </source>
</evidence>
<feature type="domain" description="RNA polymerase sigma factor 70 region 4 type 2" evidence="7">
    <location>
        <begin position="126"/>
        <end position="165"/>
    </location>
</feature>
<dbReference type="InterPro" id="IPR013249">
    <property type="entry name" value="RNA_pol_sigma70_r4_t2"/>
</dbReference>
<proteinExistence type="inferred from homology"/>
<dbReference type="SUPFAM" id="SSF88946">
    <property type="entry name" value="Sigma2 domain of RNA polymerase sigma factors"/>
    <property type="match status" value="1"/>
</dbReference>
<dbReference type="STRING" id="492660.SAMN05192566_2383"/>
<keyword evidence="9" id="KW-1185">Reference proteome</keyword>
<evidence type="ECO:0000256" key="5">
    <source>
        <dbReference type="ARBA" id="ARBA00023163"/>
    </source>
</evidence>
<dbReference type="Pfam" id="PF04542">
    <property type="entry name" value="Sigma70_r2"/>
    <property type="match status" value="1"/>
</dbReference>
<evidence type="ECO:0000256" key="4">
    <source>
        <dbReference type="ARBA" id="ARBA00023125"/>
    </source>
</evidence>
<dbReference type="GO" id="GO:0016987">
    <property type="term" value="F:sigma factor activity"/>
    <property type="evidence" value="ECO:0007669"/>
    <property type="project" value="UniProtKB-KW"/>
</dbReference>
<keyword evidence="2" id="KW-0805">Transcription regulation</keyword>
<dbReference type="AlphaFoldDB" id="A0A1G9EPK9"/>
<dbReference type="PANTHER" id="PTHR43133">
    <property type="entry name" value="RNA POLYMERASE ECF-TYPE SIGMA FACTO"/>
    <property type="match status" value="1"/>
</dbReference>
<accession>A0A1G9EPK9</accession>
<dbReference type="InterPro" id="IPR007627">
    <property type="entry name" value="RNA_pol_sigma70_r2"/>
</dbReference>
<dbReference type="Pfam" id="PF08281">
    <property type="entry name" value="Sigma70_r4_2"/>
    <property type="match status" value="1"/>
</dbReference>
<protein>
    <submittedName>
        <fullName evidence="8">RNA polymerase sigma factor, sigma-70 family</fullName>
    </submittedName>
</protein>
<dbReference type="SUPFAM" id="SSF88659">
    <property type="entry name" value="Sigma3 and sigma4 domains of RNA polymerase sigma factors"/>
    <property type="match status" value="1"/>
</dbReference>
<evidence type="ECO:0000256" key="3">
    <source>
        <dbReference type="ARBA" id="ARBA00023082"/>
    </source>
</evidence>
<dbReference type="GO" id="GO:0006352">
    <property type="term" value="P:DNA-templated transcription initiation"/>
    <property type="evidence" value="ECO:0007669"/>
    <property type="project" value="InterPro"/>
</dbReference>
<evidence type="ECO:0000313" key="9">
    <source>
        <dbReference type="Proteomes" id="UP000198629"/>
    </source>
</evidence>
<dbReference type="Gene3D" id="1.10.1740.10">
    <property type="match status" value="1"/>
</dbReference>
<keyword evidence="4" id="KW-0238">DNA-binding</keyword>
<name>A0A1G9EPK9_9PROT</name>
<dbReference type="InterPro" id="IPR013324">
    <property type="entry name" value="RNA_pol_sigma_r3/r4-like"/>
</dbReference>
<sequence>MDIHLENNLRMAQQDSVITETFNKEKARLRNFIRKSVPNAGDADDILQDVFYEFVSAYRLPEPLEQVGAWLYRVARNRIIDRFRKQKQEVILEQSEGDDALWLEAILSIEPETPVTLYEKKQLVEQVVVALNQLPIEQRQVFVAHELDGKSFKQIAAETGVAINTLLARKRYAVTFLREALQTSYQSY</sequence>
<dbReference type="GO" id="GO:0003677">
    <property type="term" value="F:DNA binding"/>
    <property type="evidence" value="ECO:0007669"/>
    <property type="project" value="UniProtKB-KW"/>
</dbReference>
<dbReference type="InterPro" id="IPR014284">
    <property type="entry name" value="RNA_pol_sigma-70_dom"/>
</dbReference>
<gene>
    <name evidence="8" type="ORF">SAMN05192566_2383</name>
</gene>
<dbReference type="Proteomes" id="UP000198629">
    <property type="component" value="Unassembled WGS sequence"/>
</dbReference>
<dbReference type="InterPro" id="IPR039425">
    <property type="entry name" value="RNA_pol_sigma-70-like"/>
</dbReference>
<dbReference type="EMBL" id="FNFX01000005">
    <property type="protein sequence ID" value="SDK78157.1"/>
    <property type="molecule type" value="Genomic_DNA"/>
</dbReference>
<keyword evidence="3" id="KW-0731">Sigma factor</keyword>
<keyword evidence="5" id="KW-0804">Transcription</keyword>
<dbReference type="OrthoDB" id="9784272at2"/>